<keyword evidence="2" id="KW-1185">Reference proteome</keyword>
<protein>
    <recommendedName>
        <fullName evidence="3">Excreted virulence factor EspC, type VII ESX diderm</fullName>
    </recommendedName>
</protein>
<dbReference type="AlphaFoldDB" id="A0A1I2PR66"/>
<reference evidence="1 2" key="1">
    <citation type="submission" date="2016-10" db="EMBL/GenBank/DDBJ databases">
        <authorList>
            <person name="de Groot N.N."/>
        </authorList>
    </citation>
    <scope>NUCLEOTIDE SEQUENCE [LARGE SCALE GENOMIC DNA]</scope>
    <source>
        <strain>J11</strain>
        <strain evidence="2">PG 39</strain>
    </source>
</reference>
<proteinExistence type="predicted"/>
<evidence type="ECO:0008006" key="3">
    <source>
        <dbReference type="Google" id="ProtNLM"/>
    </source>
</evidence>
<dbReference type="EMBL" id="FOPJ01000001">
    <property type="protein sequence ID" value="SFG18755.1"/>
    <property type="molecule type" value="Genomic_DNA"/>
</dbReference>
<dbReference type="Proteomes" id="UP000199065">
    <property type="component" value="Unassembled WGS sequence"/>
</dbReference>
<accession>A0A1I2PR66</accession>
<dbReference type="RefSeq" id="WP_092283492.1">
    <property type="nucleotide sequence ID" value="NZ_FOPJ01000001.1"/>
</dbReference>
<name>A0A1I2PR66_9CORY</name>
<sequence length="90" mass="9563">MNLEIDLTHARQLAADLLQAAESDCRTHYAQGDTPGTERFHAALAAAMSACQQGSREVLEAAAGLADSSLLSIAAMEEADELLARELHRA</sequence>
<evidence type="ECO:0000313" key="2">
    <source>
        <dbReference type="Proteomes" id="UP000199065"/>
    </source>
</evidence>
<evidence type="ECO:0000313" key="1">
    <source>
        <dbReference type="EMBL" id="SFG18755.1"/>
    </source>
</evidence>
<dbReference type="STRING" id="185761.SAMN05660282_00196"/>
<gene>
    <name evidence="1" type="ORF">SAMN05660282_00196</name>
</gene>
<organism evidence="1 2">
    <name type="scientific">Corynebacterium spheniscorum</name>
    <dbReference type="NCBI Taxonomy" id="185761"/>
    <lineage>
        <taxon>Bacteria</taxon>
        <taxon>Bacillati</taxon>
        <taxon>Actinomycetota</taxon>
        <taxon>Actinomycetes</taxon>
        <taxon>Mycobacteriales</taxon>
        <taxon>Corynebacteriaceae</taxon>
        <taxon>Corynebacterium</taxon>
    </lineage>
</organism>